<gene>
    <name evidence="3" type="ORF">PACLA_8A047417</name>
</gene>
<protein>
    <submittedName>
        <fullName evidence="3">Uncharacterized protein</fullName>
    </submittedName>
</protein>
<evidence type="ECO:0000256" key="1">
    <source>
        <dbReference type="SAM" id="MobiDB-lite"/>
    </source>
</evidence>
<sequence>MEKEPCRCGGDEDGSTVRGNPGGAASGTLAAPGGARSDGDTIRCSGPASTGGASRDRGGDDASRGGDDSRRVAGGASRGGDAGRRAGVLVVVEVMDVVLLLAMHGALVVMTEGLVTMKCRLMVPQVLLVVTNGVLIVWNGKQKLDRLCHGWISLVRLGERVKSQEPNRPANRVPLPNVQFGVRVARPNTVVLHTQAFKDISVREIMDSVLKCVKQNAIKTLQQFAGPRYCVTFRSADFK</sequence>
<organism evidence="3 4">
    <name type="scientific">Paramuricea clavata</name>
    <name type="common">Red gorgonian</name>
    <name type="synonym">Violescent sea-whip</name>
    <dbReference type="NCBI Taxonomy" id="317549"/>
    <lineage>
        <taxon>Eukaryota</taxon>
        <taxon>Metazoa</taxon>
        <taxon>Cnidaria</taxon>
        <taxon>Anthozoa</taxon>
        <taxon>Octocorallia</taxon>
        <taxon>Malacalcyonacea</taxon>
        <taxon>Plexauridae</taxon>
        <taxon>Paramuricea</taxon>
    </lineage>
</organism>
<name>A0A6S7I7T7_PARCT</name>
<accession>A0A6S7I7T7</accession>
<reference evidence="3" key="1">
    <citation type="submission" date="2020-04" db="EMBL/GenBank/DDBJ databases">
        <authorList>
            <person name="Alioto T."/>
            <person name="Alioto T."/>
            <person name="Gomez Garrido J."/>
        </authorList>
    </citation>
    <scope>NUCLEOTIDE SEQUENCE</scope>
    <source>
        <strain evidence="3">A484AB</strain>
    </source>
</reference>
<keyword evidence="2" id="KW-0812">Transmembrane</keyword>
<keyword evidence="2" id="KW-0472">Membrane</keyword>
<dbReference type="Proteomes" id="UP001152795">
    <property type="component" value="Unassembled WGS sequence"/>
</dbReference>
<comment type="caution">
    <text evidence="3">The sequence shown here is derived from an EMBL/GenBank/DDBJ whole genome shotgun (WGS) entry which is preliminary data.</text>
</comment>
<feature type="compositionally biased region" description="Basic and acidic residues" evidence="1">
    <location>
        <begin position="54"/>
        <end position="71"/>
    </location>
</feature>
<dbReference type="AlphaFoldDB" id="A0A6S7I7T7"/>
<feature type="region of interest" description="Disordered" evidence="1">
    <location>
        <begin position="1"/>
        <end position="82"/>
    </location>
</feature>
<keyword evidence="4" id="KW-1185">Reference proteome</keyword>
<feature type="transmembrane region" description="Helical" evidence="2">
    <location>
        <begin position="121"/>
        <end position="138"/>
    </location>
</feature>
<keyword evidence="2" id="KW-1133">Transmembrane helix</keyword>
<evidence type="ECO:0000313" key="4">
    <source>
        <dbReference type="Proteomes" id="UP001152795"/>
    </source>
</evidence>
<proteinExistence type="predicted"/>
<evidence type="ECO:0000313" key="3">
    <source>
        <dbReference type="EMBL" id="CAB4002581.1"/>
    </source>
</evidence>
<evidence type="ECO:0000256" key="2">
    <source>
        <dbReference type="SAM" id="Phobius"/>
    </source>
</evidence>
<dbReference type="EMBL" id="CACRXK020004393">
    <property type="protein sequence ID" value="CAB4002581.1"/>
    <property type="molecule type" value="Genomic_DNA"/>
</dbReference>
<feature type="compositionally biased region" description="Basic and acidic residues" evidence="1">
    <location>
        <begin position="1"/>
        <end position="10"/>
    </location>
</feature>
<feature type="transmembrane region" description="Helical" evidence="2">
    <location>
        <begin position="86"/>
        <end position="109"/>
    </location>
</feature>